<name>A0AA40BI78_9PEZI</name>
<evidence type="ECO:0000313" key="2">
    <source>
        <dbReference type="Proteomes" id="UP001172101"/>
    </source>
</evidence>
<feature type="non-terminal residue" evidence="1">
    <location>
        <position position="1"/>
    </location>
</feature>
<sequence>TDYQGHQTLLHALQGVHTVLPFIDAPRGQDGAAQKALIDAAVPAGVKRFAPCEWGT</sequence>
<dbReference type="GeneID" id="85319750"/>
<organism evidence="1 2">
    <name type="scientific">Lasiosphaeria miniovina</name>
    <dbReference type="NCBI Taxonomy" id="1954250"/>
    <lineage>
        <taxon>Eukaryota</taxon>
        <taxon>Fungi</taxon>
        <taxon>Dikarya</taxon>
        <taxon>Ascomycota</taxon>
        <taxon>Pezizomycotina</taxon>
        <taxon>Sordariomycetes</taxon>
        <taxon>Sordariomycetidae</taxon>
        <taxon>Sordariales</taxon>
        <taxon>Lasiosphaeriaceae</taxon>
        <taxon>Lasiosphaeria</taxon>
    </lineage>
</organism>
<dbReference type="EMBL" id="JAUIRO010000001">
    <property type="protein sequence ID" value="KAK0734697.1"/>
    <property type="molecule type" value="Genomic_DNA"/>
</dbReference>
<protein>
    <submittedName>
        <fullName evidence="1">Uncharacterized protein</fullName>
    </submittedName>
</protein>
<proteinExistence type="predicted"/>
<dbReference type="Proteomes" id="UP001172101">
    <property type="component" value="Unassembled WGS sequence"/>
</dbReference>
<dbReference type="Gene3D" id="3.40.50.720">
    <property type="entry name" value="NAD(P)-binding Rossmann-like Domain"/>
    <property type="match status" value="1"/>
</dbReference>
<reference evidence="1" key="1">
    <citation type="submission" date="2023-06" db="EMBL/GenBank/DDBJ databases">
        <title>Genome-scale phylogeny and comparative genomics of the fungal order Sordariales.</title>
        <authorList>
            <consortium name="Lawrence Berkeley National Laboratory"/>
            <person name="Hensen N."/>
            <person name="Bonometti L."/>
            <person name="Westerberg I."/>
            <person name="Brannstrom I.O."/>
            <person name="Guillou S."/>
            <person name="Cros-Aarteil S."/>
            <person name="Calhoun S."/>
            <person name="Haridas S."/>
            <person name="Kuo A."/>
            <person name="Mondo S."/>
            <person name="Pangilinan J."/>
            <person name="Riley R."/>
            <person name="LaButti K."/>
            <person name="Andreopoulos B."/>
            <person name="Lipzen A."/>
            <person name="Chen C."/>
            <person name="Yanf M."/>
            <person name="Daum C."/>
            <person name="Ng V."/>
            <person name="Clum A."/>
            <person name="Steindorff A."/>
            <person name="Ohm R."/>
            <person name="Martin F."/>
            <person name="Silar P."/>
            <person name="Natvig D."/>
            <person name="Lalanne C."/>
            <person name="Gautier V."/>
            <person name="Ament-velasquez S.L."/>
            <person name="Kruys A."/>
            <person name="Hutchinson M.I."/>
            <person name="Powell A.J."/>
            <person name="Barry K."/>
            <person name="Miller A.N."/>
            <person name="Grigoriev I.V."/>
            <person name="Debuchy R."/>
            <person name="Gladieux P."/>
            <person name="Thoren M.H."/>
            <person name="Johannesson H."/>
        </authorList>
    </citation>
    <scope>NUCLEOTIDE SEQUENCE</scope>
    <source>
        <strain evidence="1">SMH2392-1A</strain>
    </source>
</reference>
<gene>
    <name evidence="1" type="ORF">B0T26DRAFT_632843</name>
</gene>
<accession>A0AA40BI78</accession>
<dbReference type="RefSeq" id="XP_060303574.1">
    <property type="nucleotide sequence ID" value="XM_060436480.1"/>
</dbReference>
<comment type="caution">
    <text evidence="1">The sequence shown here is derived from an EMBL/GenBank/DDBJ whole genome shotgun (WGS) entry which is preliminary data.</text>
</comment>
<keyword evidence="2" id="KW-1185">Reference proteome</keyword>
<dbReference type="AlphaFoldDB" id="A0AA40BI78"/>
<evidence type="ECO:0000313" key="1">
    <source>
        <dbReference type="EMBL" id="KAK0734697.1"/>
    </source>
</evidence>